<dbReference type="Proteomes" id="UP000198518">
    <property type="component" value="Unassembled WGS sequence"/>
</dbReference>
<sequence length="287" mass="32560">MGLTTTCALLLTRVANELEDTETVVCLGNPHTLVTYEDYTRKAAALDIEVPDTIRNHPDGELEVRAFFEAIGFPDFRVLDIDDYQGAGIVQNLSEDSLDDEHCGVADLVYDTGTLEHVYNLDSALKNIHRLLSDGGIAYHVNPTNGMLDHGFYQISPTFYHDYYRASGYNVIGAGIADTNPRSRYNVRVRDYDHDIYRTDGIEHVLTEHPRANIHYCAQKCPDSQHARAPVQSYWRSRHDDDDIEYSAELSFDIQVKKDQIEYYGGLVARRLGVLDTARRLHSMTSR</sequence>
<evidence type="ECO:0000313" key="2">
    <source>
        <dbReference type="Proteomes" id="UP000198518"/>
    </source>
</evidence>
<evidence type="ECO:0000313" key="1">
    <source>
        <dbReference type="EMBL" id="SEV91659.1"/>
    </source>
</evidence>
<dbReference type="EMBL" id="FOJA01000001">
    <property type="protein sequence ID" value="SEV91659.1"/>
    <property type="molecule type" value="Genomic_DNA"/>
</dbReference>
<dbReference type="Gene3D" id="3.40.50.150">
    <property type="entry name" value="Vaccinia Virus protein VP39"/>
    <property type="match status" value="1"/>
</dbReference>
<dbReference type="SUPFAM" id="SSF53335">
    <property type="entry name" value="S-adenosyl-L-methionine-dependent methyltransferases"/>
    <property type="match status" value="1"/>
</dbReference>
<name>A0A1I0MSM7_9EURY</name>
<dbReference type="InterPro" id="IPR029063">
    <property type="entry name" value="SAM-dependent_MTases_sf"/>
</dbReference>
<accession>A0A1I0MSM7</accession>
<dbReference type="RefSeq" id="WP_089667441.1">
    <property type="nucleotide sequence ID" value="NZ_FOJA01000001.1"/>
</dbReference>
<protein>
    <recommendedName>
        <fullName evidence="3">Methyltransferase domain-containing protein</fullName>
    </recommendedName>
</protein>
<evidence type="ECO:0008006" key="3">
    <source>
        <dbReference type="Google" id="ProtNLM"/>
    </source>
</evidence>
<keyword evidence="2" id="KW-1185">Reference proteome</keyword>
<dbReference type="STRING" id="355548.SAMN04487945_0338"/>
<proteinExistence type="predicted"/>
<reference evidence="1 2" key="1">
    <citation type="submission" date="2016-10" db="EMBL/GenBank/DDBJ databases">
        <authorList>
            <person name="de Groot N.N."/>
        </authorList>
    </citation>
    <scope>NUCLEOTIDE SEQUENCE [LARGE SCALE GENOMIC DNA]</scope>
    <source>
        <strain evidence="1 2">CGMCC 1.5337</strain>
    </source>
</reference>
<gene>
    <name evidence="1" type="ORF">SAMN04487945_0338</name>
</gene>
<dbReference type="AlphaFoldDB" id="A0A1I0MSM7"/>
<organism evidence="1 2">
    <name type="scientific">Halobacterium jilantaiense</name>
    <dbReference type="NCBI Taxonomy" id="355548"/>
    <lineage>
        <taxon>Archaea</taxon>
        <taxon>Methanobacteriati</taxon>
        <taxon>Methanobacteriota</taxon>
        <taxon>Stenosarchaea group</taxon>
        <taxon>Halobacteria</taxon>
        <taxon>Halobacteriales</taxon>
        <taxon>Halobacteriaceae</taxon>
        <taxon>Halobacterium</taxon>
    </lineage>
</organism>